<dbReference type="AlphaFoldDB" id="A0A0P0W947"/>
<feature type="region of interest" description="Disordered" evidence="1">
    <location>
        <begin position="94"/>
        <end position="125"/>
    </location>
</feature>
<evidence type="ECO:0000256" key="1">
    <source>
        <dbReference type="SAM" id="MobiDB-lite"/>
    </source>
</evidence>
<reference evidence="3" key="1">
    <citation type="journal article" date="2005" name="Nature">
        <title>The map-based sequence of the rice genome.</title>
        <authorList>
            <consortium name="International rice genome sequencing project (IRGSP)"/>
            <person name="Matsumoto T."/>
            <person name="Wu J."/>
            <person name="Kanamori H."/>
            <person name="Katayose Y."/>
            <person name="Fujisawa M."/>
            <person name="Namiki N."/>
            <person name="Mizuno H."/>
            <person name="Yamamoto K."/>
            <person name="Antonio B.A."/>
            <person name="Baba T."/>
            <person name="Sakata K."/>
            <person name="Nagamura Y."/>
            <person name="Aoki H."/>
            <person name="Arikawa K."/>
            <person name="Arita K."/>
            <person name="Bito T."/>
            <person name="Chiden Y."/>
            <person name="Fujitsuka N."/>
            <person name="Fukunaka R."/>
            <person name="Hamada M."/>
            <person name="Harada C."/>
            <person name="Hayashi A."/>
            <person name="Hijishita S."/>
            <person name="Honda M."/>
            <person name="Hosokawa S."/>
            <person name="Ichikawa Y."/>
            <person name="Idonuma A."/>
            <person name="Iijima M."/>
            <person name="Ikeda M."/>
            <person name="Ikeno M."/>
            <person name="Ito K."/>
            <person name="Ito S."/>
            <person name="Ito T."/>
            <person name="Ito Y."/>
            <person name="Ito Y."/>
            <person name="Iwabuchi A."/>
            <person name="Kamiya K."/>
            <person name="Karasawa W."/>
            <person name="Kurita K."/>
            <person name="Katagiri S."/>
            <person name="Kikuta A."/>
            <person name="Kobayashi H."/>
            <person name="Kobayashi N."/>
            <person name="Machita K."/>
            <person name="Maehara T."/>
            <person name="Masukawa M."/>
            <person name="Mizubayashi T."/>
            <person name="Mukai Y."/>
            <person name="Nagasaki H."/>
            <person name="Nagata Y."/>
            <person name="Naito S."/>
            <person name="Nakashima M."/>
            <person name="Nakama Y."/>
            <person name="Nakamichi Y."/>
            <person name="Nakamura M."/>
            <person name="Meguro A."/>
            <person name="Negishi M."/>
            <person name="Ohta I."/>
            <person name="Ohta T."/>
            <person name="Okamoto M."/>
            <person name="Ono N."/>
            <person name="Saji S."/>
            <person name="Sakaguchi M."/>
            <person name="Sakai K."/>
            <person name="Shibata M."/>
            <person name="Shimokawa T."/>
            <person name="Song J."/>
            <person name="Takazaki Y."/>
            <person name="Terasawa K."/>
            <person name="Tsugane M."/>
            <person name="Tsuji K."/>
            <person name="Ueda S."/>
            <person name="Waki K."/>
            <person name="Yamagata H."/>
            <person name="Yamamoto M."/>
            <person name="Yamamoto S."/>
            <person name="Yamane H."/>
            <person name="Yoshiki S."/>
            <person name="Yoshihara R."/>
            <person name="Yukawa K."/>
            <person name="Zhong H."/>
            <person name="Yano M."/>
            <person name="Yuan Q."/>
            <person name="Ouyang S."/>
            <person name="Liu J."/>
            <person name="Jones K.M."/>
            <person name="Gansberger K."/>
            <person name="Moffat K."/>
            <person name="Hill J."/>
            <person name="Bera J."/>
            <person name="Fadrosh D."/>
            <person name="Jin S."/>
            <person name="Johri S."/>
            <person name="Kim M."/>
            <person name="Overton L."/>
            <person name="Reardon M."/>
            <person name="Tsitrin T."/>
            <person name="Vuong H."/>
            <person name="Weaver B."/>
            <person name="Ciecko A."/>
            <person name="Tallon L."/>
            <person name="Jackson J."/>
            <person name="Pai G."/>
            <person name="Aken S.V."/>
            <person name="Utterback T."/>
            <person name="Reidmuller S."/>
            <person name="Feldblyum T."/>
            <person name="Hsiao J."/>
            <person name="Zismann V."/>
            <person name="Iobst S."/>
            <person name="de Vazeille A.R."/>
            <person name="Buell C.R."/>
            <person name="Ying K."/>
            <person name="Li Y."/>
            <person name="Lu T."/>
            <person name="Huang Y."/>
            <person name="Zhao Q."/>
            <person name="Feng Q."/>
            <person name="Zhang L."/>
            <person name="Zhu J."/>
            <person name="Weng Q."/>
            <person name="Mu J."/>
            <person name="Lu Y."/>
            <person name="Fan D."/>
            <person name="Liu Y."/>
            <person name="Guan J."/>
            <person name="Zhang Y."/>
            <person name="Yu S."/>
            <person name="Liu X."/>
            <person name="Zhang Y."/>
            <person name="Hong G."/>
            <person name="Han B."/>
            <person name="Choisne N."/>
            <person name="Demange N."/>
            <person name="Orjeda G."/>
            <person name="Samain S."/>
            <person name="Cattolico L."/>
            <person name="Pelletier E."/>
            <person name="Couloux A."/>
            <person name="Segurens B."/>
            <person name="Wincker P."/>
            <person name="D'Hont A."/>
            <person name="Scarpelli C."/>
            <person name="Weissenbach J."/>
            <person name="Salanoubat M."/>
            <person name="Quetier F."/>
            <person name="Yu Y."/>
            <person name="Kim H.R."/>
            <person name="Rambo T."/>
            <person name="Currie J."/>
            <person name="Collura K."/>
            <person name="Luo M."/>
            <person name="Yang T."/>
            <person name="Ammiraju J.S.S."/>
            <person name="Engler F."/>
            <person name="Soderlund C."/>
            <person name="Wing R.A."/>
            <person name="Palmer L.E."/>
            <person name="de la Bastide M."/>
            <person name="Spiegel L."/>
            <person name="Nascimento L."/>
            <person name="Zutavern T."/>
            <person name="O'Shaughnessy A."/>
            <person name="Dike S."/>
            <person name="Dedhia N."/>
            <person name="Preston R."/>
            <person name="Balija V."/>
            <person name="McCombie W.R."/>
            <person name="Chow T."/>
            <person name="Chen H."/>
            <person name="Chung M."/>
            <person name="Chen C."/>
            <person name="Shaw J."/>
            <person name="Wu H."/>
            <person name="Hsiao K."/>
            <person name="Chao Y."/>
            <person name="Chu M."/>
            <person name="Cheng C."/>
            <person name="Hour A."/>
            <person name="Lee P."/>
            <person name="Lin S."/>
            <person name="Lin Y."/>
            <person name="Liou J."/>
            <person name="Liu S."/>
            <person name="Hsing Y."/>
            <person name="Raghuvanshi S."/>
            <person name="Mohanty A."/>
            <person name="Bharti A.K."/>
            <person name="Gaur A."/>
            <person name="Gupta V."/>
            <person name="Kumar D."/>
            <person name="Ravi V."/>
            <person name="Vij S."/>
            <person name="Kapur A."/>
            <person name="Khurana P."/>
            <person name="Khurana P."/>
            <person name="Khurana J.P."/>
            <person name="Tyagi A.K."/>
            <person name="Gaikwad K."/>
            <person name="Singh A."/>
            <person name="Dalal V."/>
            <person name="Srivastava S."/>
            <person name="Dixit A."/>
            <person name="Pal A.K."/>
            <person name="Ghazi I.A."/>
            <person name="Yadav M."/>
            <person name="Pandit A."/>
            <person name="Bhargava A."/>
            <person name="Sureshbabu K."/>
            <person name="Batra K."/>
            <person name="Sharma T.R."/>
            <person name="Mohapatra T."/>
            <person name="Singh N.K."/>
            <person name="Messing J."/>
            <person name="Nelson A.B."/>
            <person name="Fuks G."/>
            <person name="Kavchok S."/>
            <person name="Keizer G."/>
            <person name="Linton E."/>
            <person name="Llaca V."/>
            <person name="Song R."/>
            <person name="Tanyolac B."/>
            <person name="Young S."/>
            <person name="Ho-Il K."/>
            <person name="Hahn J.H."/>
            <person name="Sangsakoo G."/>
            <person name="Vanavichit A."/>
            <person name="de Mattos Luiz.A.T."/>
            <person name="Zimmer P.D."/>
            <person name="Malone G."/>
            <person name="Dellagostin O."/>
            <person name="de Oliveira A.C."/>
            <person name="Bevan M."/>
            <person name="Bancroft I."/>
            <person name="Minx P."/>
            <person name="Cordum H."/>
            <person name="Wilson R."/>
            <person name="Cheng Z."/>
            <person name="Jin W."/>
            <person name="Jiang J."/>
            <person name="Leong S.A."/>
            <person name="Iwama H."/>
            <person name="Gojobori T."/>
            <person name="Itoh T."/>
            <person name="Niimura Y."/>
            <person name="Fujii Y."/>
            <person name="Habara T."/>
            <person name="Sakai H."/>
            <person name="Sato Y."/>
            <person name="Wilson G."/>
            <person name="Kumar K."/>
            <person name="McCouch S."/>
            <person name="Juretic N."/>
            <person name="Hoen D."/>
            <person name="Wright S."/>
            <person name="Bruskiewich R."/>
            <person name="Bureau T."/>
            <person name="Miyao A."/>
            <person name="Hirochika H."/>
            <person name="Nishikawa T."/>
            <person name="Kadowaki K."/>
            <person name="Sugiura M."/>
            <person name="Burr B."/>
            <person name="Sasaki T."/>
        </authorList>
    </citation>
    <scope>NUCLEOTIDE SEQUENCE [LARGE SCALE GENOMIC DNA]</scope>
    <source>
        <strain evidence="3">cv. Nipponbare</strain>
    </source>
</reference>
<reference evidence="2 3" key="2">
    <citation type="journal article" date="2013" name="Plant Cell Physiol.">
        <title>Rice Annotation Project Database (RAP-DB): an integrative and interactive database for rice genomics.</title>
        <authorList>
            <person name="Sakai H."/>
            <person name="Lee S.S."/>
            <person name="Tanaka T."/>
            <person name="Numa H."/>
            <person name="Kim J."/>
            <person name="Kawahara Y."/>
            <person name="Wakimoto H."/>
            <person name="Yang C.C."/>
            <person name="Iwamoto M."/>
            <person name="Abe T."/>
            <person name="Yamada Y."/>
            <person name="Muto A."/>
            <person name="Inokuchi H."/>
            <person name="Ikemura T."/>
            <person name="Matsumoto T."/>
            <person name="Sasaki T."/>
            <person name="Itoh T."/>
        </authorList>
    </citation>
    <scope>NUCLEOTIDE SEQUENCE [LARGE SCALE GENOMIC DNA]</scope>
    <source>
        <strain evidence="3">cv. Nipponbare</strain>
    </source>
</reference>
<dbReference type="PaxDb" id="39947-A0A0P0W947"/>
<name>A0A0P0W947_ORYSJ</name>
<dbReference type="InParanoid" id="A0A0P0W947"/>
<accession>A0A0P0W947</accession>
<organism evidence="2 3">
    <name type="scientific">Oryza sativa subsp. japonica</name>
    <name type="common">Rice</name>
    <dbReference type="NCBI Taxonomy" id="39947"/>
    <lineage>
        <taxon>Eukaryota</taxon>
        <taxon>Viridiplantae</taxon>
        <taxon>Streptophyta</taxon>
        <taxon>Embryophyta</taxon>
        <taxon>Tracheophyta</taxon>
        <taxon>Spermatophyta</taxon>
        <taxon>Magnoliopsida</taxon>
        <taxon>Liliopsida</taxon>
        <taxon>Poales</taxon>
        <taxon>Poaceae</taxon>
        <taxon>BOP clade</taxon>
        <taxon>Oryzoideae</taxon>
        <taxon>Oryzeae</taxon>
        <taxon>Oryzinae</taxon>
        <taxon>Oryza</taxon>
        <taxon>Oryza sativa</taxon>
    </lineage>
</organism>
<protein>
    <submittedName>
        <fullName evidence="2">Os04g0372400 protein</fullName>
    </submittedName>
</protein>
<sequence>RLVAGGWRRRREPEAGGWRPLAKEAGACRGCSGDGEATVAEAVEDGAGRRGWRPTHAEAADGDATGGCGGRRTWRRGWRPACVEAVVAAAAEARPMTAEGDVAQPATGDGYKARRIGGGEARRRW</sequence>
<proteinExistence type="predicted"/>
<dbReference type="Gramene" id="Os04t0372400-01">
    <property type="protein sequence ID" value="Os04t0372400-01"/>
    <property type="gene ID" value="Os04g0372400"/>
</dbReference>
<dbReference type="EMBL" id="AP014960">
    <property type="protein sequence ID" value="BAS88829.1"/>
    <property type="molecule type" value="Genomic_DNA"/>
</dbReference>
<evidence type="ECO:0000313" key="2">
    <source>
        <dbReference type="EMBL" id="BAS88829.1"/>
    </source>
</evidence>
<evidence type="ECO:0000313" key="3">
    <source>
        <dbReference type="Proteomes" id="UP000059680"/>
    </source>
</evidence>
<keyword evidence="3" id="KW-1185">Reference proteome</keyword>
<feature type="non-terminal residue" evidence="2">
    <location>
        <position position="1"/>
    </location>
</feature>
<feature type="region of interest" description="Disordered" evidence="1">
    <location>
        <begin position="45"/>
        <end position="68"/>
    </location>
</feature>
<gene>
    <name evidence="2" type="ordered locus">Os04g0372400</name>
    <name evidence="2" type="ORF">OSNPB_040372400</name>
</gene>
<dbReference type="Proteomes" id="UP000059680">
    <property type="component" value="Chromosome 4"/>
</dbReference>
<reference evidence="2 3" key="3">
    <citation type="journal article" date="2013" name="Rice">
        <title>Improvement of the Oryza sativa Nipponbare reference genome using next generation sequence and optical map data.</title>
        <authorList>
            <person name="Kawahara Y."/>
            <person name="de la Bastide M."/>
            <person name="Hamilton J.P."/>
            <person name="Kanamori H."/>
            <person name="McCombie W.R."/>
            <person name="Ouyang S."/>
            <person name="Schwartz D.C."/>
            <person name="Tanaka T."/>
            <person name="Wu J."/>
            <person name="Zhou S."/>
            <person name="Childs K.L."/>
            <person name="Davidson R.M."/>
            <person name="Lin H."/>
            <person name="Quesada-Ocampo L."/>
            <person name="Vaillancourt B."/>
            <person name="Sakai H."/>
            <person name="Lee S.S."/>
            <person name="Kim J."/>
            <person name="Numa H."/>
            <person name="Itoh T."/>
            <person name="Buell C.R."/>
            <person name="Matsumoto T."/>
        </authorList>
    </citation>
    <scope>NUCLEOTIDE SEQUENCE [LARGE SCALE GENOMIC DNA]</scope>
    <source>
        <strain evidence="3">cv. Nipponbare</strain>
    </source>
</reference>